<dbReference type="EMBL" id="MU004184">
    <property type="protein sequence ID" value="KAF2499553.1"/>
    <property type="molecule type" value="Genomic_DNA"/>
</dbReference>
<evidence type="ECO:0000256" key="3">
    <source>
        <dbReference type="SAM" id="MobiDB-lite"/>
    </source>
</evidence>
<name>A0A6A6R739_9PEZI</name>
<accession>A0A6A6R739</accession>
<sequence length="391" mass="38909">MRSTFALLALAAGAFARPQGITAEIAPTATAPAGCSPTYPGTFEITVVNVTTSKKRDLVQRQKSGVLTLSLAGGVLHDQAGRTGYIAANYQFQFDEPPQTGAIYTSGFSVCGNGSLALGGSAIFYQCDSGNFFNLYDRSWAAQCTPIYIVAEGGAPAASQKSDGQPGATTVVSQLTDGQPQGTTILAPVTQITDGQPQGPTGLPVTQISDGQPQGPTGAPVSQISDGQPQAPTGAPVSQLSDGQPQALTAAPVSQISDGQPQAPTAVPVSQLSDGQPQALTAAPVSQISDGQPQAATGAPVSQISDGQPQAATGAPVSQISDGQPQAATPTPTPTATGAPVSQISDGQPQAPTNGTVSLTASPSQFTGAAASPVYNLGAMAAGLLGVAAML</sequence>
<dbReference type="Proteomes" id="UP000799750">
    <property type="component" value="Unassembled WGS sequence"/>
</dbReference>
<feature type="domain" description="Cell wall mannoprotein PIR1-like C-terminal" evidence="5">
    <location>
        <begin position="74"/>
        <end position="147"/>
    </location>
</feature>
<keyword evidence="1 4" id="KW-0732">Signal</keyword>
<dbReference type="InterPro" id="IPR054508">
    <property type="entry name" value="PIR1-like_C"/>
</dbReference>
<dbReference type="InterPro" id="IPR051153">
    <property type="entry name" value="Yeast_CWMannoprotein_PIR"/>
</dbReference>
<dbReference type="Pfam" id="PF22799">
    <property type="entry name" value="PIR1-like_C"/>
    <property type="match status" value="1"/>
</dbReference>
<dbReference type="Pfam" id="PF00399">
    <property type="entry name" value="PIR"/>
    <property type="match status" value="6"/>
</dbReference>
<evidence type="ECO:0000313" key="6">
    <source>
        <dbReference type="EMBL" id="KAF2499553.1"/>
    </source>
</evidence>
<feature type="compositionally biased region" description="Polar residues" evidence="3">
    <location>
        <begin position="159"/>
        <end position="322"/>
    </location>
</feature>
<reference evidence="6" key="1">
    <citation type="journal article" date="2020" name="Stud. Mycol.">
        <title>101 Dothideomycetes genomes: a test case for predicting lifestyles and emergence of pathogens.</title>
        <authorList>
            <person name="Haridas S."/>
            <person name="Albert R."/>
            <person name="Binder M."/>
            <person name="Bloem J."/>
            <person name="Labutti K."/>
            <person name="Salamov A."/>
            <person name="Andreopoulos B."/>
            <person name="Baker S."/>
            <person name="Barry K."/>
            <person name="Bills G."/>
            <person name="Bluhm B."/>
            <person name="Cannon C."/>
            <person name="Castanera R."/>
            <person name="Culley D."/>
            <person name="Daum C."/>
            <person name="Ezra D."/>
            <person name="Gonzalez J."/>
            <person name="Henrissat B."/>
            <person name="Kuo A."/>
            <person name="Liang C."/>
            <person name="Lipzen A."/>
            <person name="Lutzoni F."/>
            <person name="Magnuson J."/>
            <person name="Mondo S."/>
            <person name="Nolan M."/>
            <person name="Ohm R."/>
            <person name="Pangilinan J."/>
            <person name="Park H.-J."/>
            <person name="Ramirez L."/>
            <person name="Alfaro M."/>
            <person name="Sun H."/>
            <person name="Tritt A."/>
            <person name="Yoshinaga Y."/>
            <person name="Zwiers L.-H."/>
            <person name="Turgeon B."/>
            <person name="Goodwin S."/>
            <person name="Spatafora J."/>
            <person name="Crous P."/>
            <person name="Grigoriev I."/>
        </authorList>
    </citation>
    <scope>NUCLEOTIDE SEQUENCE</scope>
    <source>
        <strain evidence="6">CBS 269.34</strain>
    </source>
</reference>
<evidence type="ECO:0000256" key="2">
    <source>
        <dbReference type="ARBA" id="ARBA00022737"/>
    </source>
</evidence>
<dbReference type="PROSITE" id="PS50256">
    <property type="entry name" value="PIR_REPEAT_2"/>
    <property type="match status" value="4"/>
</dbReference>
<evidence type="ECO:0000259" key="5">
    <source>
        <dbReference type="Pfam" id="PF22799"/>
    </source>
</evidence>
<dbReference type="OrthoDB" id="5415592at2759"/>
<feature type="region of interest" description="Disordered" evidence="3">
    <location>
        <begin position="157"/>
        <end position="359"/>
    </location>
</feature>
<keyword evidence="2" id="KW-0677">Repeat</keyword>
<gene>
    <name evidence="6" type="ORF">BU16DRAFT_275633</name>
</gene>
<evidence type="ECO:0000256" key="1">
    <source>
        <dbReference type="ARBA" id="ARBA00022729"/>
    </source>
</evidence>
<dbReference type="InterPro" id="IPR000420">
    <property type="entry name" value="Yeast_PIR_rpt"/>
</dbReference>
<protein>
    <recommendedName>
        <fullName evidence="5">Cell wall mannoprotein PIR1-like C-terminal domain-containing protein</fullName>
    </recommendedName>
</protein>
<dbReference type="AlphaFoldDB" id="A0A6A6R739"/>
<dbReference type="PANTHER" id="PTHR47254:SF2">
    <property type="entry name" value="COVALENTLY-LINKED CELL WALL PROTEIN"/>
    <property type="match status" value="1"/>
</dbReference>
<dbReference type="GO" id="GO:0031505">
    <property type="term" value="P:fungal-type cell wall organization"/>
    <property type="evidence" value="ECO:0007669"/>
    <property type="project" value="UniProtKB-ARBA"/>
</dbReference>
<dbReference type="GO" id="GO:0009277">
    <property type="term" value="C:fungal-type cell wall"/>
    <property type="evidence" value="ECO:0007669"/>
    <property type="project" value="TreeGrafter"/>
</dbReference>
<feature type="compositionally biased region" description="Polar residues" evidence="3">
    <location>
        <begin position="342"/>
        <end position="359"/>
    </location>
</feature>
<feature type="compositionally biased region" description="Low complexity" evidence="3">
    <location>
        <begin position="323"/>
        <end position="340"/>
    </location>
</feature>
<keyword evidence="7" id="KW-1185">Reference proteome</keyword>
<feature type="chain" id="PRO_5025528676" description="Cell wall mannoprotein PIR1-like C-terminal domain-containing protein" evidence="4">
    <location>
        <begin position="17"/>
        <end position="391"/>
    </location>
</feature>
<dbReference type="GO" id="GO:0005199">
    <property type="term" value="F:structural constituent of cell wall"/>
    <property type="evidence" value="ECO:0007669"/>
    <property type="project" value="InterPro"/>
</dbReference>
<dbReference type="PANTHER" id="PTHR47254">
    <property type="entry name" value="CELL WALL MANNOPROTEIN CIS3-RELATED"/>
    <property type="match status" value="1"/>
</dbReference>
<feature type="signal peptide" evidence="4">
    <location>
        <begin position="1"/>
        <end position="16"/>
    </location>
</feature>
<proteinExistence type="predicted"/>
<organism evidence="6 7">
    <name type="scientific">Lophium mytilinum</name>
    <dbReference type="NCBI Taxonomy" id="390894"/>
    <lineage>
        <taxon>Eukaryota</taxon>
        <taxon>Fungi</taxon>
        <taxon>Dikarya</taxon>
        <taxon>Ascomycota</taxon>
        <taxon>Pezizomycotina</taxon>
        <taxon>Dothideomycetes</taxon>
        <taxon>Pleosporomycetidae</taxon>
        <taxon>Mytilinidiales</taxon>
        <taxon>Mytilinidiaceae</taxon>
        <taxon>Lophium</taxon>
    </lineage>
</organism>
<evidence type="ECO:0000256" key="4">
    <source>
        <dbReference type="SAM" id="SignalP"/>
    </source>
</evidence>
<evidence type="ECO:0000313" key="7">
    <source>
        <dbReference type="Proteomes" id="UP000799750"/>
    </source>
</evidence>